<dbReference type="Pfam" id="PF04333">
    <property type="entry name" value="MlaA"/>
    <property type="match status" value="1"/>
</dbReference>
<dbReference type="GO" id="GO:0016020">
    <property type="term" value="C:membrane"/>
    <property type="evidence" value="ECO:0007669"/>
    <property type="project" value="InterPro"/>
</dbReference>
<evidence type="ECO:0000256" key="1">
    <source>
        <dbReference type="ARBA" id="ARBA00010634"/>
    </source>
</evidence>
<evidence type="ECO:0000256" key="2">
    <source>
        <dbReference type="ARBA" id="ARBA00022729"/>
    </source>
</evidence>
<keyword evidence="4" id="KW-0449">Lipoprotein</keyword>
<organism evidence="4 5">
    <name type="scientific">Succinivibrio dextrinosolvens</name>
    <dbReference type="NCBI Taxonomy" id="83771"/>
    <lineage>
        <taxon>Bacteria</taxon>
        <taxon>Pseudomonadati</taxon>
        <taxon>Pseudomonadota</taxon>
        <taxon>Gammaproteobacteria</taxon>
        <taxon>Aeromonadales</taxon>
        <taxon>Succinivibrionaceae</taxon>
        <taxon>Succinivibrio</taxon>
    </lineage>
</organism>
<sequence>MNIKKKMASLAVTLAFFVGGTAQAFHSNYSPMAPRQLTYKASHADYSYGLTVLPGNSIDSIEGLNRNGPWQTNYYVLDRYILRPVAHGYAKLPQFTRTGIHNFIGNVGELNNTVNNLFLGNFADSGISISRFAINSTIGILGLFDVATPMGIERKEMSFDTVQGRAGADSGAYLMIPALGPSTERAIHGTVVDAWPTYLVPPLIGWTFNAISAIDTRAGLIPQEEMIDNAVDPYAQVRTAYLQYREGKVNPDAAMENKKDENVEEFLEEID</sequence>
<comment type="similarity">
    <text evidence="1">Belongs to the MlaA family.</text>
</comment>
<name>A0A662ZAV5_9GAMM</name>
<dbReference type="PRINTS" id="PR01805">
    <property type="entry name" value="VACJLIPOPROT"/>
</dbReference>
<dbReference type="InterPro" id="IPR007428">
    <property type="entry name" value="MlaA"/>
</dbReference>
<keyword evidence="2 3" id="KW-0732">Signal</keyword>
<dbReference type="RefSeq" id="WP_074840275.1">
    <property type="nucleotide sequence ID" value="NZ_CP047056.1"/>
</dbReference>
<dbReference type="EMBL" id="FOSF01000016">
    <property type="protein sequence ID" value="SFK03281.1"/>
    <property type="molecule type" value="Genomic_DNA"/>
</dbReference>
<gene>
    <name evidence="4" type="ORF">SAMN04487865_101626</name>
</gene>
<dbReference type="PANTHER" id="PTHR30035:SF3">
    <property type="entry name" value="INTERMEMBRANE PHOSPHOLIPID TRANSPORT SYSTEM LIPOPROTEIN MLAA"/>
    <property type="match status" value="1"/>
</dbReference>
<dbReference type="PANTHER" id="PTHR30035">
    <property type="entry name" value="LIPOPROTEIN VACJ-RELATED"/>
    <property type="match status" value="1"/>
</dbReference>
<evidence type="ECO:0000256" key="3">
    <source>
        <dbReference type="SAM" id="SignalP"/>
    </source>
</evidence>
<proteinExistence type="inferred from homology"/>
<evidence type="ECO:0000313" key="4">
    <source>
        <dbReference type="EMBL" id="SFK03281.1"/>
    </source>
</evidence>
<reference evidence="4 5" key="1">
    <citation type="submission" date="2016-10" db="EMBL/GenBank/DDBJ databases">
        <authorList>
            <person name="Varghese N."/>
            <person name="Submissions S."/>
        </authorList>
    </citation>
    <scope>NUCLEOTIDE SEQUENCE [LARGE SCALE GENOMIC DNA]</scope>
    <source>
        <strain evidence="4 5">22B</strain>
    </source>
</reference>
<keyword evidence="5" id="KW-1185">Reference proteome</keyword>
<dbReference type="Proteomes" id="UP000243374">
    <property type="component" value="Unassembled WGS sequence"/>
</dbReference>
<evidence type="ECO:0000313" key="5">
    <source>
        <dbReference type="Proteomes" id="UP000243374"/>
    </source>
</evidence>
<protein>
    <submittedName>
        <fullName evidence="4">Phospholipid-binding lipoprotein MlaA</fullName>
    </submittedName>
</protein>
<feature type="signal peptide" evidence="3">
    <location>
        <begin position="1"/>
        <end position="24"/>
    </location>
</feature>
<dbReference type="OrthoDB" id="9785326at2"/>
<accession>A0A662ZAV5</accession>
<dbReference type="GO" id="GO:0120010">
    <property type="term" value="P:intermembrane phospholipid transfer"/>
    <property type="evidence" value="ECO:0007669"/>
    <property type="project" value="TreeGrafter"/>
</dbReference>
<dbReference type="AlphaFoldDB" id="A0A662ZAV5"/>
<feature type="chain" id="PRO_5024823867" evidence="3">
    <location>
        <begin position="25"/>
        <end position="271"/>
    </location>
</feature>